<evidence type="ECO:0000313" key="2">
    <source>
        <dbReference type="EMBL" id="OCB87960.1"/>
    </source>
</evidence>
<dbReference type="EMBL" id="LNZH02000186">
    <property type="protein sequence ID" value="OCB87960.1"/>
    <property type="molecule type" value="Genomic_DNA"/>
</dbReference>
<organism evidence="2 3">
    <name type="scientific">Sanghuangporus baumii</name>
    <name type="common">Phellinus baumii</name>
    <dbReference type="NCBI Taxonomy" id="108892"/>
    <lineage>
        <taxon>Eukaryota</taxon>
        <taxon>Fungi</taxon>
        <taxon>Dikarya</taxon>
        <taxon>Basidiomycota</taxon>
        <taxon>Agaricomycotina</taxon>
        <taxon>Agaricomycetes</taxon>
        <taxon>Hymenochaetales</taxon>
        <taxon>Hymenochaetaceae</taxon>
        <taxon>Sanghuangporus</taxon>
    </lineage>
</organism>
<protein>
    <recommendedName>
        <fullName evidence="4">No apical meristem-associated C-terminal domain-containing protein</fullName>
    </recommendedName>
</protein>
<name>A0A9Q5N4F2_SANBA</name>
<feature type="compositionally biased region" description="Polar residues" evidence="1">
    <location>
        <begin position="64"/>
        <end position="79"/>
    </location>
</feature>
<keyword evidence="3" id="KW-1185">Reference proteome</keyword>
<feature type="region of interest" description="Disordered" evidence="1">
    <location>
        <begin position="51"/>
        <end position="79"/>
    </location>
</feature>
<evidence type="ECO:0000256" key="1">
    <source>
        <dbReference type="SAM" id="MobiDB-lite"/>
    </source>
</evidence>
<gene>
    <name evidence="2" type="ORF">A7U60_g4917</name>
</gene>
<proteinExistence type="predicted"/>
<sequence>METDDPSSIRQSIRILHLHWTVKVGNQVPRQITKKRDQSSDLQTTLQTNMAPNANANRKVAASSGRNVRNASIKKSNTGTLGIDDLDPIVQPSQSSSDDGMMATIAQKMQTSMEKRKKEREVRFLQAAQLEFSRILSEKAHELQDGVAEMCDPLLVLVSPSSIPFLSLLNSRDKIYASFQDATSSMRNTGRR</sequence>
<dbReference type="Proteomes" id="UP000757232">
    <property type="component" value="Unassembled WGS sequence"/>
</dbReference>
<comment type="caution">
    <text evidence="2">The sequence shown here is derived from an EMBL/GenBank/DDBJ whole genome shotgun (WGS) entry which is preliminary data.</text>
</comment>
<evidence type="ECO:0008006" key="4">
    <source>
        <dbReference type="Google" id="ProtNLM"/>
    </source>
</evidence>
<evidence type="ECO:0000313" key="3">
    <source>
        <dbReference type="Proteomes" id="UP000757232"/>
    </source>
</evidence>
<reference evidence="2" key="1">
    <citation type="submission" date="2016-06" db="EMBL/GenBank/DDBJ databases">
        <title>Draft Genome sequence of the fungus Inonotus baumii.</title>
        <authorList>
            <person name="Zhu H."/>
            <person name="Lin W."/>
        </authorList>
    </citation>
    <scope>NUCLEOTIDE SEQUENCE</scope>
    <source>
        <strain evidence="2">821</strain>
    </source>
</reference>
<dbReference type="OrthoDB" id="3235454at2759"/>
<dbReference type="AlphaFoldDB" id="A0A9Q5N4F2"/>
<accession>A0A9Q5N4F2</accession>